<feature type="chain" id="PRO_5003683240" description="DUF4221 domain-containing protein" evidence="1">
    <location>
        <begin position="31"/>
        <end position="405"/>
    </location>
</feature>
<proteinExistence type="predicted"/>
<dbReference type="STRING" id="866536.Belba_0166"/>
<dbReference type="eggNOG" id="COG3391">
    <property type="taxonomic scope" value="Bacteria"/>
</dbReference>
<keyword evidence="1" id="KW-0732">Signal</keyword>
<sequence>MITFNHQRRSFCLSIIFLFYVSFSILGCSASTDDGEIFEVKEGESIAIKLDHQTSPAEQYTQYIKDYNGKEVYAVHVKNRAAIKLYDLASGELFEEIKIPTTGPDAINSVGHFYIHNQDSIFLNQGLLFKLVLVNRSMEKLDVYDLMPDDIDWDPNTYRTTSTDLASLTFDMKRDFVVINNSIKTQTIPYLYPLDPKMTNVEGLIISVDLASKSFYKFGDFPEEMKNKVWGGFLSLYFLRENSEKGESILSFAASENIFVYNNSQKFNSIYYASSNKIKKISHYVKSDPVQEQEMDYYMNMPVYGGIYHDEKNGYFYRIAKYPNGDNYDPYKSDFLDPMANPRDFCIIVLDKDYKKVTEFDIKQPKDGVYYDMCFANENGLYIPYVDLNNEDVLYFKNFKVYDTK</sequence>
<evidence type="ECO:0000313" key="2">
    <source>
        <dbReference type="EMBL" id="AFL82837.1"/>
    </source>
</evidence>
<gene>
    <name evidence="2" type="ordered locus">Belba_0166</name>
</gene>
<reference evidence="3" key="1">
    <citation type="submission" date="2012-06" db="EMBL/GenBank/DDBJ databases">
        <title>The complete genome of Belliella baltica DSM 15883.</title>
        <authorList>
            <person name="Lucas S."/>
            <person name="Copeland A."/>
            <person name="Lapidus A."/>
            <person name="Goodwin L."/>
            <person name="Pitluck S."/>
            <person name="Peters L."/>
            <person name="Mikhailova N."/>
            <person name="Davenport K."/>
            <person name="Kyrpides N."/>
            <person name="Mavromatis K."/>
            <person name="Pagani I."/>
            <person name="Ivanova N."/>
            <person name="Ovchinnikova G."/>
            <person name="Zeytun A."/>
            <person name="Detter J.C."/>
            <person name="Han C."/>
            <person name="Land M."/>
            <person name="Hauser L."/>
            <person name="Markowitz V."/>
            <person name="Cheng J.-F."/>
            <person name="Hugenholtz P."/>
            <person name="Woyke T."/>
            <person name="Wu D."/>
            <person name="Tindall B."/>
            <person name="Pomrenke H."/>
            <person name="Brambilla E."/>
            <person name="Klenk H.-P."/>
            <person name="Eisen J.A."/>
        </authorList>
    </citation>
    <scope>NUCLEOTIDE SEQUENCE [LARGE SCALE GENOMIC DNA]</scope>
    <source>
        <strain evidence="3">DSM 15883 / CIP 108006 / LMG 21964 / BA134</strain>
    </source>
</reference>
<dbReference type="AlphaFoldDB" id="I3Z0R9"/>
<evidence type="ECO:0000256" key="1">
    <source>
        <dbReference type="SAM" id="SignalP"/>
    </source>
</evidence>
<dbReference type="Pfam" id="PF13970">
    <property type="entry name" value="DUF4221"/>
    <property type="match status" value="1"/>
</dbReference>
<keyword evidence="3" id="KW-1185">Reference proteome</keyword>
<dbReference type="KEGG" id="bbd:Belba_0166"/>
<dbReference type="InterPro" id="IPR025316">
    <property type="entry name" value="DUF4221"/>
</dbReference>
<protein>
    <recommendedName>
        <fullName evidence="4">DUF4221 domain-containing protein</fullName>
    </recommendedName>
</protein>
<dbReference type="EMBL" id="CP003281">
    <property type="protein sequence ID" value="AFL82837.1"/>
    <property type="molecule type" value="Genomic_DNA"/>
</dbReference>
<dbReference type="HOGENOM" id="CLU_713032_0_0_10"/>
<organism evidence="2 3">
    <name type="scientific">Belliella baltica (strain DSM 15883 / CIP 108006 / LMG 21964 / BA134)</name>
    <dbReference type="NCBI Taxonomy" id="866536"/>
    <lineage>
        <taxon>Bacteria</taxon>
        <taxon>Pseudomonadati</taxon>
        <taxon>Bacteroidota</taxon>
        <taxon>Cytophagia</taxon>
        <taxon>Cytophagales</taxon>
        <taxon>Cyclobacteriaceae</taxon>
        <taxon>Belliella</taxon>
    </lineage>
</organism>
<evidence type="ECO:0008006" key="4">
    <source>
        <dbReference type="Google" id="ProtNLM"/>
    </source>
</evidence>
<name>I3Z0R9_BELBD</name>
<feature type="signal peptide" evidence="1">
    <location>
        <begin position="1"/>
        <end position="30"/>
    </location>
</feature>
<evidence type="ECO:0000313" key="3">
    <source>
        <dbReference type="Proteomes" id="UP000006050"/>
    </source>
</evidence>
<dbReference type="Proteomes" id="UP000006050">
    <property type="component" value="Chromosome"/>
</dbReference>
<accession>I3Z0R9</accession>